<organism evidence="1 2">
    <name type="scientific">Portunus trituberculatus</name>
    <name type="common">Swimming crab</name>
    <name type="synonym">Neptunus trituberculatus</name>
    <dbReference type="NCBI Taxonomy" id="210409"/>
    <lineage>
        <taxon>Eukaryota</taxon>
        <taxon>Metazoa</taxon>
        <taxon>Ecdysozoa</taxon>
        <taxon>Arthropoda</taxon>
        <taxon>Crustacea</taxon>
        <taxon>Multicrustacea</taxon>
        <taxon>Malacostraca</taxon>
        <taxon>Eumalacostraca</taxon>
        <taxon>Eucarida</taxon>
        <taxon>Decapoda</taxon>
        <taxon>Pleocyemata</taxon>
        <taxon>Brachyura</taxon>
        <taxon>Eubrachyura</taxon>
        <taxon>Portunoidea</taxon>
        <taxon>Portunidae</taxon>
        <taxon>Portuninae</taxon>
        <taxon>Portunus</taxon>
    </lineage>
</organism>
<evidence type="ECO:0000313" key="1">
    <source>
        <dbReference type="EMBL" id="MPC19016.1"/>
    </source>
</evidence>
<reference evidence="1 2" key="1">
    <citation type="submission" date="2019-05" db="EMBL/GenBank/DDBJ databases">
        <title>Another draft genome of Portunus trituberculatus and its Hox gene families provides insights of decapod evolution.</title>
        <authorList>
            <person name="Jeong J.-H."/>
            <person name="Song I."/>
            <person name="Kim S."/>
            <person name="Choi T."/>
            <person name="Kim D."/>
            <person name="Ryu S."/>
            <person name="Kim W."/>
        </authorList>
    </citation>
    <scope>NUCLEOTIDE SEQUENCE [LARGE SCALE GENOMIC DNA]</scope>
    <source>
        <tissue evidence="1">Muscle</tissue>
    </source>
</reference>
<dbReference type="EMBL" id="VSRR010000731">
    <property type="protein sequence ID" value="MPC19016.1"/>
    <property type="molecule type" value="Genomic_DNA"/>
</dbReference>
<gene>
    <name evidence="1" type="ORF">E2C01_011920</name>
</gene>
<dbReference type="AlphaFoldDB" id="A0A5B7DD48"/>
<dbReference type="Proteomes" id="UP000324222">
    <property type="component" value="Unassembled WGS sequence"/>
</dbReference>
<accession>A0A5B7DD48</accession>
<evidence type="ECO:0000313" key="2">
    <source>
        <dbReference type="Proteomes" id="UP000324222"/>
    </source>
</evidence>
<keyword evidence="2" id="KW-1185">Reference proteome</keyword>
<proteinExistence type="predicted"/>
<comment type="caution">
    <text evidence="1">The sequence shown here is derived from an EMBL/GenBank/DDBJ whole genome shotgun (WGS) entry which is preliminary data.</text>
</comment>
<name>A0A5B7DD48_PORTR</name>
<sequence length="65" mass="7159">MKGNICQTGTAGYITVSLGVKVLVSGTVQTVHLTKNYTRRRTDTRKLPQKYMQTTANASNKMALL</sequence>
<protein>
    <submittedName>
        <fullName evidence="1">Uncharacterized protein</fullName>
    </submittedName>
</protein>